<sequence length="199" mass="22919">MESLSMLHDFRPSSSTKIPLIVTVDGPYGNDRGPGSVKQRILQKYIDGLKQQFANHTTYNVTILQQRSKVKLIKNIRSALPFVTTKFIHCAAGPLWFAQDTESKQGCPTQRNLRTSLTLFLWNRSDNNHFTTKAYYEEMFSTVDGFEEANFMEVPMRVKAREDCSKWGTWLYGKQGHGPMIQHLDGKHYLPKMQPNNME</sequence>
<protein>
    <submittedName>
        <fullName evidence="1">Uncharacterized protein</fullName>
    </submittedName>
</protein>
<dbReference type="Proteomes" id="UP000693970">
    <property type="component" value="Unassembled WGS sequence"/>
</dbReference>
<reference evidence="1" key="2">
    <citation type="submission" date="2021-04" db="EMBL/GenBank/DDBJ databases">
        <authorList>
            <person name="Podell S."/>
        </authorList>
    </citation>
    <scope>NUCLEOTIDE SEQUENCE</scope>
    <source>
        <strain evidence="1">Hildebrandi</strain>
    </source>
</reference>
<dbReference type="OrthoDB" id="414322at2759"/>
<comment type="caution">
    <text evidence="1">The sequence shown here is derived from an EMBL/GenBank/DDBJ whole genome shotgun (WGS) entry which is preliminary data.</text>
</comment>
<name>A0A9K3KWE6_9STRA</name>
<keyword evidence="2" id="KW-1185">Reference proteome</keyword>
<accession>A0A9K3KWE6</accession>
<dbReference type="EMBL" id="JAGRRH010000018">
    <property type="protein sequence ID" value="KAG7350619.1"/>
    <property type="molecule type" value="Genomic_DNA"/>
</dbReference>
<gene>
    <name evidence="1" type="ORF">IV203_009979</name>
</gene>
<proteinExistence type="predicted"/>
<organism evidence="1 2">
    <name type="scientific">Nitzschia inconspicua</name>
    <dbReference type="NCBI Taxonomy" id="303405"/>
    <lineage>
        <taxon>Eukaryota</taxon>
        <taxon>Sar</taxon>
        <taxon>Stramenopiles</taxon>
        <taxon>Ochrophyta</taxon>
        <taxon>Bacillariophyta</taxon>
        <taxon>Bacillariophyceae</taxon>
        <taxon>Bacillariophycidae</taxon>
        <taxon>Bacillariales</taxon>
        <taxon>Bacillariaceae</taxon>
        <taxon>Nitzschia</taxon>
    </lineage>
</organism>
<evidence type="ECO:0000313" key="2">
    <source>
        <dbReference type="Proteomes" id="UP000693970"/>
    </source>
</evidence>
<evidence type="ECO:0000313" key="1">
    <source>
        <dbReference type="EMBL" id="KAG7350619.1"/>
    </source>
</evidence>
<dbReference type="AlphaFoldDB" id="A0A9K3KWE6"/>
<reference evidence="1" key="1">
    <citation type="journal article" date="2021" name="Sci. Rep.">
        <title>Diploid genomic architecture of Nitzschia inconspicua, an elite biomass production diatom.</title>
        <authorList>
            <person name="Oliver A."/>
            <person name="Podell S."/>
            <person name="Pinowska A."/>
            <person name="Traller J.C."/>
            <person name="Smith S.R."/>
            <person name="McClure R."/>
            <person name="Beliaev A."/>
            <person name="Bohutskyi P."/>
            <person name="Hill E.A."/>
            <person name="Rabines A."/>
            <person name="Zheng H."/>
            <person name="Allen L.Z."/>
            <person name="Kuo A."/>
            <person name="Grigoriev I.V."/>
            <person name="Allen A.E."/>
            <person name="Hazlebeck D."/>
            <person name="Allen E.E."/>
        </authorList>
    </citation>
    <scope>NUCLEOTIDE SEQUENCE</scope>
    <source>
        <strain evidence="1">Hildebrandi</strain>
    </source>
</reference>